<dbReference type="RefSeq" id="WP_058357198.1">
    <property type="nucleotide sequence ID" value="NZ_CABKVG010000010.1"/>
</dbReference>
<name>A0ABY4E2N0_9NEIS</name>
<evidence type="ECO:0000313" key="2">
    <source>
        <dbReference type="Proteomes" id="UP000832011"/>
    </source>
</evidence>
<proteinExistence type="predicted"/>
<reference evidence="1 2" key="1">
    <citation type="journal article" date="2022" name="Res Sq">
        <title>Evolution of multicellular longitudinally dividing oral cavity symbionts (Neisseriaceae).</title>
        <authorList>
            <person name="Nyongesa S."/>
            <person name="Weber P."/>
            <person name="Bernet E."/>
            <person name="Pullido F."/>
            <person name="Nieckarz M."/>
            <person name="Delaby M."/>
            <person name="Nieves C."/>
            <person name="Viehboeck T."/>
            <person name="Krause N."/>
            <person name="Rivera-Millot A."/>
            <person name="Nakamura A."/>
            <person name="Vischer N."/>
            <person name="VanNieuwenhze M."/>
            <person name="Brun Y."/>
            <person name="Cava F."/>
            <person name="Bulgheresi S."/>
            <person name="Veyrier F."/>
        </authorList>
    </citation>
    <scope>NUCLEOTIDE SEQUENCE [LARGE SCALE GENOMIC DNA]</scope>
    <source>
        <strain evidence="1 2">SN4</strain>
    </source>
</reference>
<organism evidence="1 2">
    <name type="scientific">Vitreoscilla massiliensis</name>
    <dbReference type="NCBI Taxonomy" id="1689272"/>
    <lineage>
        <taxon>Bacteria</taxon>
        <taxon>Pseudomonadati</taxon>
        <taxon>Pseudomonadota</taxon>
        <taxon>Betaproteobacteria</taxon>
        <taxon>Neisseriales</taxon>
        <taxon>Neisseriaceae</taxon>
        <taxon>Vitreoscilla</taxon>
    </lineage>
</organism>
<keyword evidence="2" id="KW-1185">Reference proteome</keyword>
<evidence type="ECO:0000313" key="1">
    <source>
        <dbReference type="EMBL" id="UOO89509.1"/>
    </source>
</evidence>
<dbReference type="EMBL" id="CP091511">
    <property type="protein sequence ID" value="UOO89509.1"/>
    <property type="molecule type" value="Genomic_DNA"/>
</dbReference>
<gene>
    <name evidence="1" type="ORF">LVJ82_00575</name>
</gene>
<dbReference type="Proteomes" id="UP000832011">
    <property type="component" value="Chromosome"/>
</dbReference>
<accession>A0ABY4E2N0</accession>
<protein>
    <submittedName>
        <fullName evidence="1">Uncharacterized protein</fullName>
    </submittedName>
</protein>
<sequence>MAQNIIYTAGAITTIALADAAWAIQGTAKTLCGHDNFEPNFGAPDEQVIDSYCEGKVPLYGTENPGTLAVNFSNYDPRDEGQKLINDAPRNSKMLYTVEFENGDKVVYKVIKKSKIKEQPALSNINIRGTWEAGLVGEGDWTLAP</sequence>